<proteinExistence type="predicted"/>
<gene>
    <name evidence="1" type="ORF">ALOHA_HF4000APKG10F13ctg1g15</name>
</gene>
<reference evidence="1" key="1">
    <citation type="journal article" date="2008" name="ISME J.">
        <title>Genomic patterns of recombination, clonal divergence and environment in marine microbial populations.</title>
        <authorList>
            <person name="Konstantinidis K.T."/>
            <person name="Delong E.F."/>
        </authorList>
    </citation>
    <scope>NUCLEOTIDE SEQUENCE</scope>
</reference>
<sequence length="233" mass="25619">MAVRRLAGTLLFVFGLGAFTGPEISGDFVVDRRLDLFGHGLRAGITAVEDFGVPQQPVVDTPLAAVVERRLLALGLHQAGILEHVESIAVLGMQHVVDDAVAVAEEVQDVLRQVARLINAEMQVSGAVADGGRERIGSEYFHVPPGLRPRGSGPYINFWSCRLYATPVSRRPWTTGRSCGSGCDSGSRRALNHPATTLRRWTRSFSAGCRKSPTCRRRRQRRQGCRIRVLPRR</sequence>
<organism evidence="1">
    <name type="scientific">uncultured marine microorganism HF4000_APKG10F13</name>
    <dbReference type="NCBI Taxonomy" id="455557"/>
    <lineage>
        <taxon>unclassified sequences</taxon>
        <taxon>environmental samples</taxon>
    </lineage>
</organism>
<protein>
    <submittedName>
        <fullName evidence="1">Uncharacterized protein</fullName>
    </submittedName>
</protein>
<accession>B3TBS3</accession>
<evidence type="ECO:0000313" key="1">
    <source>
        <dbReference type="EMBL" id="ABZ10032.1"/>
    </source>
</evidence>
<name>B3TBS3_9ZZZZ</name>
<dbReference type="AlphaFoldDB" id="B3TBS3"/>
<dbReference type="EMBL" id="EU016664">
    <property type="protein sequence ID" value="ABZ10032.1"/>
    <property type="molecule type" value="Genomic_DNA"/>
</dbReference>